<feature type="transmembrane region" description="Helical" evidence="7">
    <location>
        <begin position="108"/>
        <end position="133"/>
    </location>
</feature>
<keyword evidence="4 7" id="KW-0812">Transmembrane</keyword>
<name>A0A3P3XR36_9SPIR</name>
<feature type="transmembrane region" description="Helical" evidence="7">
    <location>
        <begin position="12"/>
        <end position="32"/>
    </location>
</feature>
<evidence type="ECO:0000256" key="4">
    <source>
        <dbReference type="ARBA" id="ARBA00022692"/>
    </source>
</evidence>
<gene>
    <name evidence="9" type="ORF">SPIRO4BDMA_50267</name>
</gene>
<dbReference type="AlphaFoldDB" id="A0A3P3XR36"/>
<dbReference type="Pfam" id="PF00528">
    <property type="entry name" value="BPD_transp_1"/>
    <property type="match status" value="1"/>
</dbReference>
<dbReference type="CDD" id="cd06261">
    <property type="entry name" value="TM_PBP2"/>
    <property type="match status" value="1"/>
</dbReference>
<reference evidence="9" key="1">
    <citation type="submission" date="2017-02" db="EMBL/GenBank/DDBJ databases">
        <authorList>
            <person name="Regsiter A."/>
            <person name="William W."/>
        </authorList>
    </citation>
    <scope>NUCLEOTIDE SEQUENCE</scope>
    <source>
        <strain evidence="9">BdmA 4</strain>
    </source>
</reference>
<protein>
    <submittedName>
        <fullName evidence="9">Binding-protein-dependent transport systems inner membrane component</fullName>
    </submittedName>
</protein>
<evidence type="ECO:0000256" key="3">
    <source>
        <dbReference type="ARBA" id="ARBA00022475"/>
    </source>
</evidence>
<evidence type="ECO:0000259" key="8">
    <source>
        <dbReference type="PROSITE" id="PS50928"/>
    </source>
</evidence>
<evidence type="ECO:0000256" key="2">
    <source>
        <dbReference type="ARBA" id="ARBA00022448"/>
    </source>
</evidence>
<feature type="transmembrane region" description="Helical" evidence="7">
    <location>
        <begin position="70"/>
        <end position="96"/>
    </location>
</feature>
<dbReference type="PANTHER" id="PTHR43744:SF12">
    <property type="entry name" value="ABC TRANSPORTER PERMEASE PROTEIN MG189-RELATED"/>
    <property type="match status" value="1"/>
</dbReference>
<dbReference type="EMBL" id="FWDO01000005">
    <property type="protein sequence ID" value="SLM18752.1"/>
    <property type="molecule type" value="Genomic_DNA"/>
</dbReference>
<feature type="transmembrane region" description="Helical" evidence="7">
    <location>
        <begin position="239"/>
        <end position="260"/>
    </location>
</feature>
<comment type="subcellular location">
    <subcellularLocation>
        <location evidence="1 7">Cell membrane</location>
        <topology evidence="1 7">Multi-pass membrane protein</topology>
    </subcellularLocation>
</comment>
<evidence type="ECO:0000256" key="5">
    <source>
        <dbReference type="ARBA" id="ARBA00022989"/>
    </source>
</evidence>
<keyword evidence="2 7" id="KW-0813">Transport</keyword>
<comment type="similarity">
    <text evidence="7">Belongs to the binding-protein-dependent transport system permease family.</text>
</comment>
<keyword evidence="3" id="KW-1003">Cell membrane</keyword>
<organism evidence="9">
    <name type="scientific">uncultured spirochete</name>
    <dbReference type="NCBI Taxonomy" id="156406"/>
    <lineage>
        <taxon>Bacteria</taxon>
        <taxon>Pseudomonadati</taxon>
        <taxon>Spirochaetota</taxon>
        <taxon>Spirochaetia</taxon>
        <taxon>Spirochaetales</taxon>
        <taxon>environmental samples</taxon>
    </lineage>
</organism>
<dbReference type="PANTHER" id="PTHR43744">
    <property type="entry name" value="ABC TRANSPORTER PERMEASE PROTEIN MG189-RELATED-RELATED"/>
    <property type="match status" value="1"/>
</dbReference>
<evidence type="ECO:0000256" key="1">
    <source>
        <dbReference type="ARBA" id="ARBA00004651"/>
    </source>
</evidence>
<dbReference type="GO" id="GO:0055085">
    <property type="term" value="P:transmembrane transport"/>
    <property type="evidence" value="ECO:0007669"/>
    <property type="project" value="InterPro"/>
</dbReference>
<dbReference type="SUPFAM" id="SSF161098">
    <property type="entry name" value="MetI-like"/>
    <property type="match status" value="1"/>
</dbReference>
<dbReference type="GO" id="GO:0005886">
    <property type="term" value="C:plasma membrane"/>
    <property type="evidence" value="ECO:0007669"/>
    <property type="project" value="UniProtKB-SubCell"/>
</dbReference>
<feature type="transmembrane region" description="Helical" evidence="7">
    <location>
        <begin position="139"/>
        <end position="160"/>
    </location>
</feature>
<dbReference type="InterPro" id="IPR000515">
    <property type="entry name" value="MetI-like"/>
</dbReference>
<dbReference type="Gene3D" id="1.10.3720.10">
    <property type="entry name" value="MetI-like"/>
    <property type="match status" value="1"/>
</dbReference>
<dbReference type="PROSITE" id="PS50928">
    <property type="entry name" value="ABC_TM1"/>
    <property type="match status" value="1"/>
</dbReference>
<accession>A0A3P3XR36</accession>
<evidence type="ECO:0000256" key="6">
    <source>
        <dbReference type="ARBA" id="ARBA00023136"/>
    </source>
</evidence>
<proteinExistence type="inferred from homology"/>
<keyword evidence="6 7" id="KW-0472">Membrane</keyword>
<evidence type="ECO:0000313" key="9">
    <source>
        <dbReference type="EMBL" id="SLM18752.1"/>
    </source>
</evidence>
<feature type="domain" description="ABC transmembrane type-1" evidence="8">
    <location>
        <begin position="71"/>
        <end position="260"/>
    </location>
</feature>
<sequence>MSKHLRSRYPFTTLFLFISAALMIFPFAWMLLSAFKTPADVYNYPPKWIPSSFKFTNFAEVFKKIPFIRFYANSIFVSVVQTVLQIWISAMGAFAFAKLDFPLKKKLFAFMQSSLFVPEIVTIIPLFLLAAIAGLVDTYTGLIVAELNCAFTTLLLLSFFQTIPNELIDAAKVDGCGYFRVFLKVILPNSKTAIGTASLFAFLTHWRSYMWPLIITNNVKMRTLPIGLKYLVTETGTEYQVLMAASLMAIVPVLVVYMFMEKEFVQSITLTGLKT</sequence>
<dbReference type="InterPro" id="IPR035906">
    <property type="entry name" value="MetI-like_sf"/>
</dbReference>
<feature type="transmembrane region" description="Helical" evidence="7">
    <location>
        <begin position="181"/>
        <end position="203"/>
    </location>
</feature>
<evidence type="ECO:0000256" key="7">
    <source>
        <dbReference type="RuleBase" id="RU363032"/>
    </source>
</evidence>
<keyword evidence="5 7" id="KW-1133">Transmembrane helix</keyword>